<keyword evidence="7" id="KW-1185">Reference proteome</keyword>
<keyword evidence="1" id="KW-0547">Nucleotide-binding</keyword>
<dbReference type="InterPro" id="IPR003439">
    <property type="entry name" value="ABC_transporter-like_ATP-bd"/>
</dbReference>
<dbReference type="SMART" id="SM00382">
    <property type="entry name" value="AAA"/>
    <property type="match status" value="1"/>
</dbReference>
<comment type="caution">
    <text evidence="6">The sequence shown here is derived from an EMBL/GenBank/DDBJ whole genome shotgun (WGS) entry which is preliminary data.</text>
</comment>
<dbReference type="EMBL" id="KZ309057">
    <property type="protein sequence ID" value="KAG8236662.1"/>
    <property type="molecule type" value="Genomic_DNA"/>
</dbReference>
<feature type="compositionally biased region" description="Polar residues" evidence="3">
    <location>
        <begin position="343"/>
        <end position="354"/>
    </location>
</feature>
<dbReference type="SUPFAM" id="SSF52540">
    <property type="entry name" value="P-loop containing nucleoside triphosphate hydrolases"/>
    <property type="match status" value="1"/>
</dbReference>
<sequence>MYFMKMVLVNFFQTAGILGNFAVNIMSLLYFIQVFIDDSSSSAFWFVSLISSSGFALAMDKALVLDLSGEGVNFDNLWDGPGIPFGGSLIMMSLDIVLYGFLAYYLDCVIPSEHGTKRKPWFCFTPSFWCSRKVAPRHNHKPAMPDARTKLNGDFASLNATSGLDAGEEERVGLSVSDAGGSDGDVEQVPREMKGREAIQIEDLHKTFHACRKPEVKAVNGINLTIYEGQITAILGHNGAGKTTLFNILTGLTAPTSGTAFVFGYDISDFLLQLIMMGLEEKKCENAKKKLQGPERHEHHPKDDRGVSPTRHPLRLPYSTGTPRVLCSCSETNMQALKEKKSASSTPAGTNTKENTLKSDPPPKPADKAEGIPSSSIDQEVFKTLQDIDLLDKANTFAKYLSGGQKRKLSVGIAVIGDPKIIILDEPTAGVDPYSRRHMWSVLQNKRHGKVWCLMNLAHLNSISRVIKEYSINFKLPYSHHCRLVLDGNGREHSITRLVTMHVGKAEKARRHGRELSFILPHDSVDSFAGLFSAIEEDINSRGRLGISSYGVSMTTLEE</sequence>
<dbReference type="PROSITE" id="PS50893">
    <property type="entry name" value="ABC_TRANSPORTER_2"/>
    <property type="match status" value="1"/>
</dbReference>
<feature type="transmembrane region" description="Helical" evidence="4">
    <location>
        <begin position="85"/>
        <end position="106"/>
    </location>
</feature>
<feature type="compositionally biased region" description="Basic and acidic residues" evidence="3">
    <location>
        <begin position="287"/>
        <end position="306"/>
    </location>
</feature>
<feature type="transmembrane region" description="Helical" evidence="4">
    <location>
        <begin position="44"/>
        <end position="64"/>
    </location>
</feature>
<evidence type="ECO:0000313" key="6">
    <source>
        <dbReference type="EMBL" id="KAG8236662.1"/>
    </source>
</evidence>
<feature type="domain" description="ABC transporter" evidence="5">
    <location>
        <begin position="199"/>
        <end position="512"/>
    </location>
</feature>
<dbReference type="InterPro" id="IPR027417">
    <property type="entry name" value="P-loop_NTPase"/>
</dbReference>
<dbReference type="Gene3D" id="3.40.50.300">
    <property type="entry name" value="P-loop containing nucleotide triphosphate hydrolases"/>
    <property type="match status" value="1"/>
</dbReference>
<dbReference type="AlphaFoldDB" id="A0A8K0P845"/>
<reference evidence="6" key="2">
    <citation type="submission" date="2017-10" db="EMBL/GenBank/DDBJ databases">
        <title>Ladona fulva Genome sequencing and assembly.</title>
        <authorList>
            <person name="Murali S."/>
            <person name="Richards S."/>
            <person name="Bandaranaike D."/>
            <person name="Bellair M."/>
            <person name="Blankenburg K."/>
            <person name="Chao H."/>
            <person name="Dinh H."/>
            <person name="Doddapaneni H."/>
            <person name="Dugan-Rocha S."/>
            <person name="Elkadiri S."/>
            <person name="Gnanaolivu R."/>
            <person name="Hernandez B."/>
            <person name="Skinner E."/>
            <person name="Javaid M."/>
            <person name="Lee S."/>
            <person name="Li M."/>
            <person name="Ming W."/>
            <person name="Munidasa M."/>
            <person name="Muniz J."/>
            <person name="Nguyen L."/>
            <person name="Hughes D."/>
            <person name="Osuji N."/>
            <person name="Pu L.-L."/>
            <person name="Puazo M."/>
            <person name="Qu C."/>
            <person name="Quiroz J."/>
            <person name="Raj R."/>
            <person name="Weissenberger G."/>
            <person name="Xin Y."/>
            <person name="Zou X."/>
            <person name="Han Y."/>
            <person name="Worley K."/>
            <person name="Muzny D."/>
            <person name="Gibbs R."/>
        </authorList>
    </citation>
    <scope>NUCLEOTIDE SEQUENCE</scope>
    <source>
        <strain evidence="6">Sampled in the wild</strain>
    </source>
</reference>
<evidence type="ECO:0000259" key="5">
    <source>
        <dbReference type="PROSITE" id="PS50893"/>
    </source>
</evidence>
<keyword evidence="4" id="KW-0812">Transmembrane</keyword>
<feature type="non-terminal residue" evidence="6">
    <location>
        <position position="1"/>
    </location>
</feature>
<dbReference type="OrthoDB" id="8061355at2759"/>
<dbReference type="GO" id="GO:0016020">
    <property type="term" value="C:membrane"/>
    <property type="evidence" value="ECO:0007669"/>
    <property type="project" value="InterPro"/>
</dbReference>
<keyword evidence="4" id="KW-0472">Membrane</keyword>
<dbReference type="PANTHER" id="PTHR19229">
    <property type="entry name" value="ATP-BINDING CASSETTE TRANSPORTER SUBFAMILY A ABCA"/>
    <property type="match status" value="1"/>
</dbReference>
<name>A0A8K0P845_LADFU</name>
<dbReference type="GO" id="GO:0140359">
    <property type="term" value="F:ABC-type transporter activity"/>
    <property type="evidence" value="ECO:0007669"/>
    <property type="project" value="InterPro"/>
</dbReference>
<gene>
    <name evidence="6" type="ORF">J437_LFUL014510</name>
</gene>
<feature type="region of interest" description="Disordered" evidence="3">
    <location>
        <begin position="338"/>
        <end position="375"/>
    </location>
</feature>
<evidence type="ECO:0000256" key="3">
    <source>
        <dbReference type="SAM" id="MobiDB-lite"/>
    </source>
</evidence>
<dbReference type="PANTHER" id="PTHR19229:SF250">
    <property type="entry name" value="ABC TRANSPORTER DOMAIN-CONTAINING PROTEIN-RELATED"/>
    <property type="match status" value="1"/>
</dbReference>
<proteinExistence type="predicted"/>
<protein>
    <recommendedName>
        <fullName evidence="5">ABC transporter domain-containing protein</fullName>
    </recommendedName>
</protein>
<dbReference type="InterPro" id="IPR017871">
    <property type="entry name" value="ABC_transporter-like_CS"/>
</dbReference>
<accession>A0A8K0P845</accession>
<dbReference type="InterPro" id="IPR003593">
    <property type="entry name" value="AAA+_ATPase"/>
</dbReference>
<feature type="region of interest" description="Disordered" evidence="3">
    <location>
        <begin position="287"/>
        <end position="319"/>
    </location>
</feature>
<dbReference type="GO" id="GO:0005524">
    <property type="term" value="F:ATP binding"/>
    <property type="evidence" value="ECO:0007669"/>
    <property type="project" value="UniProtKB-KW"/>
</dbReference>
<organism evidence="6 7">
    <name type="scientific">Ladona fulva</name>
    <name type="common">Scarce chaser dragonfly</name>
    <name type="synonym">Libellula fulva</name>
    <dbReference type="NCBI Taxonomy" id="123851"/>
    <lineage>
        <taxon>Eukaryota</taxon>
        <taxon>Metazoa</taxon>
        <taxon>Ecdysozoa</taxon>
        <taxon>Arthropoda</taxon>
        <taxon>Hexapoda</taxon>
        <taxon>Insecta</taxon>
        <taxon>Pterygota</taxon>
        <taxon>Palaeoptera</taxon>
        <taxon>Odonata</taxon>
        <taxon>Epiprocta</taxon>
        <taxon>Anisoptera</taxon>
        <taxon>Libelluloidea</taxon>
        <taxon>Libellulidae</taxon>
        <taxon>Ladona</taxon>
    </lineage>
</organism>
<evidence type="ECO:0000256" key="2">
    <source>
        <dbReference type="ARBA" id="ARBA00022840"/>
    </source>
</evidence>
<reference evidence="6" key="1">
    <citation type="submission" date="2013-04" db="EMBL/GenBank/DDBJ databases">
        <authorList>
            <person name="Qu J."/>
            <person name="Murali S.C."/>
            <person name="Bandaranaike D."/>
            <person name="Bellair M."/>
            <person name="Blankenburg K."/>
            <person name="Chao H."/>
            <person name="Dinh H."/>
            <person name="Doddapaneni H."/>
            <person name="Downs B."/>
            <person name="Dugan-Rocha S."/>
            <person name="Elkadiri S."/>
            <person name="Gnanaolivu R.D."/>
            <person name="Hernandez B."/>
            <person name="Javaid M."/>
            <person name="Jayaseelan J.C."/>
            <person name="Lee S."/>
            <person name="Li M."/>
            <person name="Ming W."/>
            <person name="Munidasa M."/>
            <person name="Muniz J."/>
            <person name="Nguyen L."/>
            <person name="Ongeri F."/>
            <person name="Osuji N."/>
            <person name="Pu L.-L."/>
            <person name="Puazo M."/>
            <person name="Qu C."/>
            <person name="Quiroz J."/>
            <person name="Raj R."/>
            <person name="Weissenberger G."/>
            <person name="Xin Y."/>
            <person name="Zou X."/>
            <person name="Han Y."/>
            <person name="Richards S."/>
            <person name="Worley K."/>
            <person name="Muzny D."/>
            <person name="Gibbs R."/>
        </authorList>
    </citation>
    <scope>NUCLEOTIDE SEQUENCE</scope>
    <source>
        <strain evidence="6">Sampled in the wild</strain>
    </source>
</reference>
<keyword evidence="4" id="KW-1133">Transmembrane helix</keyword>
<dbReference type="Pfam" id="PF00005">
    <property type="entry name" value="ABC_tran"/>
    <property type="match status" value="1"/>
</dbReference>
<dbReference type="Proteomes" id="UP000792457">
    <property type="component" value="Unassembled WGS sequence"/>
</dbReference>
<feature type="transmembrane region" description="Helical" evidence="4">
    <location>
        <begin position="7"/>
        <end position="32"/>
    </location>
</feature>
<evidence type="ECO:0000256" key="4">
    <source>
        <dbReference type="SAM" id="Phobius"/>
    </source>
</evidence>
<evidence type="ECO:0000256" key="1">
    <source>
        <dbReference type="ARBA" id="ARBA00022741"/>
    </source>
</evidence>
<evidence type="ECO:0000313" key="7">
    <source>
        <dbReference type="Proteomes" id="UP000792457"/>
    </source>
</evidence>
<dbReference type="PROSITE" id="PS00211">
    <property type="entry name" value="ABC_TRANSPORTER_1"/>
    <property type="match status" value="1"/>
</dbReference>
<dbReference type="InterPro" id="IPR026082">
    <property type="entry name" value="ABCA"/>
</dbReference>
<dbReference type="GO" id="GO:0016887">
    <property type="term" value="F:ATP hydrolysis activity"/>
    <property type="evidence" value="ECO:0007669"/>
    <property type="project" value="InterPro"/>
</dbReference>
<keyword evidence="2" id="KW-0067">ATP-binding</keyword>
<dbReference type="GO" id="GO:0005319">
    <property type="term" value="F:lipid transporter activity"/>
    <property type="evidence" value="ECO:0007669"/>
    <property type="project" value="TreeGrafter"/>
</dbReference>